<accession>A0A927BIC5</accession>
<dbReference type="RefSeq" id="WP_191007238.1">
    <property type="nucleotide sequence ID" value="NZ_JACXAD010000038.1"/>
</dbReference>
<comment type="caution">
    <text evidence="1">The sequence shown here is derived from an EMBL/GenBank/DDBJ whole genome shotgun (WGS) entry which is preliminary data.</text>
</comment>
<evidence type="ECO:0000313" key="1">
    <source>
        <dbReference type="EMBL" id="MBD2770428.1"/>
    </source>
</evidence>
<keyword evidence="2" id="KW-1185">Reference proteome</keyword>
<gene>
    <name evidence="1" type="ORF">IC235_21290</name>
</gene>
<proteinExistence type="predicted"/>
<name>A0A927BIC5_9BACT</name>
<dbReference type="AlphaFoldDB" id="A0A927BIC5"/>
<protein>
    <submittedName>
        <fullName evidence="1">Uncharacterized protein</fullName>
    </submittedName>
</protein>
<sequence>MRAFIDGENVLLEDIELDDLGWDHFRTRGERMLVIELTAEDRMAVGSELFAIAQEYYAEDRAYFEDEDMKNVSVPDSATIFLQNPASLRSYFEENFWKRAAVMALMKRMDACREAKHPRYWIQDFRGVGLDNNKVALEFGVSAQ</sequence>
<dbReference type="Proteomes" id="UP000612233">
    <property type="component" value="Unassembled WGS sequence"/>
</dbReference>
<reference evidence="1" key="1">
    <citation type="submission" date="2020-09" db="EMBL/GenBank/DDBJ databases">
        <authorList>
            <person name="Kim M.K."/>
        </authorList>
    </citation>
    <scope>NUCLEOTIDE SEQUENCE</scope>
    <source>
        <strain evidence="1">BT664</strain>
    </source>
</reference>
<dbReference type="EMBL" id="JACXAD010000038">
    <property type="protein sequence ID" value="MBD2770428.1"/>
    <property type="molecule type" value="Genomic_DNA"/>
</dbReference>
<evidence type="ECO:0000313" key="2">
    <source>
        <dbReference type="Proteomes" id="UP000612233"/>
    </source>
</evidence>
<organism evidence="1 2">
    <name type="scientific">Hymenobacter montanus</name>
    <dbReference type="NCBI Taxonomy" id="2771359"/>
    <lineage>
        <taxon>Bacteria</taxon>
        <taxon>Pseudomonadati</taxon>
        <taxon>Bacteroidota</taxon>
        <taxon>Cytophagia</taxon>
        <taxon>Cytophagales</taxon>
        <taxon>Hymenobacteraceae</taxon>
        <taxon>Hymenobacter</taxon>
    </lineage>
</organism>